<dbReference type="AlphaFoldDB" id="A0A0D3IF08"/>
<dbReference type="Proteomes" id="UP000013827">
    <property type="component" value="Unassembled WGS sequence"/>
</dbReference>
<dbReference type="CDD" id="cd00179">
    <property type="entry name" value="SynN"/>
    <property type="match status" value="1"/>
</dbReference>
<organism evidence="8 9">
    <name type="scientific">Emiliania huxleyi (strain CCMP1516)</name>
    <dbReference type="NCBI Taxonomy" id="280463"/>
    <lineage>
        <taxon>Eukaryota</taxon>
        <taxon>Haptista</taxon>
        <taxon>Haptophyta</taxon>
        <taxon>Prymnesiophyceae</taxon>
        <taxon>Isochrysidales</taxon>
        <taxon>Noelaerhabdaceae</taxon>
        <taxon>Emiliania</taxon>
    </lineage>
</organism>
<dbReference type="GO" id="GO:0031201">
    <property type="term" value="C:SNARE complex"/>
    <property type="evidence" value="ECO:0007669"/>
    <property type="project" value="TreeGrafter"/>
</dbReference>
<evidence type="ECO:0000256" key="1">
    <source>
        <dbReference type="ARBA" id="ARBA00004211"/>
    </source>
</evidence>
<dbReference type="STRING" id="2903.R1BJ09"/>
<dbReference type="InterPro" id="IPR045242">
    <property type="entry name" value="Syntaxin"/>
</dbReference>
<dbReference type="OMA" id="RWICFIL"/>
<dbReference type="PANTHER" id="PTHR19957:SF307">
    <property type="entry name" value="PROTEIN SSO1-RELATED"/>
    <property type="match status" value="1"/>
</dbReference>
<dbReference type="CDD" id="cd15848">
    <property type="entry name" value="SNARE_syntaxin1-like"/>
    <property type="match status" value="1"/>
</dbReference>
<protein>
    <recommendedName>
        <fullName evidence="7">t-SNARE coiled-coil homology domain-containing protein</fullName>
    </recommendedName>
</protein>
<dbReference type="GO" id="GO:0005484">
    <property type="term" value="F:SNAP receptor activity"/>
    <property type="evidence" value="ECO:0007669"/>
    <property type="project" value="TreeGrafter"/>
</dbReference>
<dbReference type="InterPro" id="IPR000727">
    <property type="entry name" value="T_SNARE_dom"/>
</dbReference>
<dbReference type="KEGG" id="ehx:EMIHUDRAFT_465386"/>
<dbReference type="GO" id="GO:0000149">
    <property type="term" value="F:SNARE binding"/>
    <property type="evidence" value="ECO:0007669"/>
    <property type="project" value="TreeGrafter"/>
</dbReference>
<keyword evidence="9" id="KW-1185">Reference proteome</keyword>
<dbReference type="GO" id="GO:0005886">
    <property type="term" value="C:plasma membrane"/>
    <property type="evidence" value="ECO:0007669"/>
    <property type="project" value="TreeGrafter"/>
</dbReference>
<comment type="subcellular location">
    <subcellularLocation>
        <location evidence="1">Membrane</location>
        <topology evidence="1">Single-pass type IV membrane protein</topology>
    </subcellularLocation>
</comment>
<proteinExistence type="inferred from homology"/>
<dbReference type="SUPFAM" id="SSF47661">
    <property type="entry name" value="t-snare proteins"/>
    <property type="match status" value="1"/>
</dbReference>
<dbReference type="SMART" id="SM00397">
    <property type="entry name" value="t_SNARE"/>
    <property type="match status" value="1"/>
</dbReference>
<keyword evidence="5 6" id="KW-0472">Membrane</keyword>
<sequence length="308" mass="33810">MVDRMDELRGECSDIEMGEPSRGFMAAFFEEVNGVKAALCTMAASVARIEALQSESLTATSAEEGKAAAKQLQEESGGMNVLAKKVRAQLKAMDAANKLFAKKNPGASEARIRTNMHATLSRKFVESMAEYQEVQARFKSKHRERMARQYRMVQPSISQEEIDAALDGGGQEEVFSQTVLQGPGHAQARQELSDIQERRRDIDKLVPPDTSIAELHQLFLDMSVLVEAQGELLDQVEYTVAQSVDYTGRAVDELRSAAYYQAQARKKCCCVVVTLLIVVGVVVLTLYFRYVAPDGGDGDGDGEGGDEE</sequence>
<dbReference type="eggNOG" id="KOG0810">
    <property type="taxonomic scope" value="Eukaryota"/>
</dbReference>
<dbReference type="GO" id="GO:0012505">
    <property type="term" value="C:endomembrane system"/>
    <property type="evidence" value="ECO:0007669"/>
    <property type="project" value="TreeGrafter"/>
</dbReference>
<dbReference type="HOGENOM" id="CLU_042423_2_2_1"/>
<dbReference type="GO" id="GO:0006886">
    <property type="term" value="P:intracellular protein transport"/>
    <property type="evidence" value="ECO:0007669"/>
    <property type="project" value="TreeGrafter"/>
</dbReference>
<dbReference type="Gene3D" id="1.20.5.110">
    <property type="match status" value="1"/>
</dbReference>
<evidence type="ECO:0000313" key="8">
    <source>
        <dbReference type="EnsemblProtists" id="EOD09843"/>
    </source>
</evidence>
<evidence type="ECO:0000259" key="7">
    <source>
        <dbReference type="PROSITE" id="PS50192"/>
    </source>
</evidence>
<dbReference type="RefSeq" id="XP_005762272.1">
    <property type="nucleotide sequence ID" value="XM_005762215.1"/>
</dbReference>
<dbReference type="Gene3D" id="1.20.58.70">
    <property type="match status" value="1"/>
</dbReference>
<dbReference type="SMART" id="SM00503">
    <property type="entry name" value="SynN"/>
    <property type="match status" value="1"/>
</dbReference>
<evidence type="ECO:0000256" key="2">
    <source>
        <dbReference type="ARBA" id="ARBA00009063"/>
    </source>
</evidence>
<evidence type="ECO:0000256" key="5">
    <source>
        <dbReference type="ARBA" id="ARBA00023136"/>
    </source>
</evidence>
<comment type="similarity">
    <text evidence="2">Belongs to the syntaxin family.</text>
</comment>
<keyword evidence="3 6" id="KW-0812">Transmembrane</keyword>
<dbReference type="PANTHER" id="PTHR19957">
    <property type="entry name" value="SYNTAXIN"/>
    <property type="match status" value="1"/>
</dbReference>
<accession>A0A0D3IF08</accession>
<dbReference type="EnsemblProtists" id="EOD09843">
    <property type="protein sequence ID" value="EOD09843"/>
    <property type="gene ID" value="EMIHUDRAFT_465386"/>
</dbReference>
<dbReference type="Pfam" id="PF05739">
    <property type="entry name" value="SNARE"/>
    <property type="match status" value="1"/>
</dbReference>
<evidence type="ECO:0000313" key="9">
    <source>
        <dbReference type="Proteomes" id="UP000013827"/>
    </source>
</evidence>
<dbReference type="Pfam" id="PF00804">
    <property type="entry name" value="Syntaxin"/>
    <property type="match status" value="1"/>
</dbReference>
<dbReference type="GO" id="GO:0048278">
    <property type="term" value="P:vesicle docking"/>
    <property type="evidence" value="ECO:0007669"/>
    <property type="project" value="TreeGrafter"/>
</dbReference>
<name>A0A0D3IF08_EMIH1</name>
<keyword evidence="4 6" id="KW-1133">Transmembrane helix</keyword>
<dbReference type="PaxDb" id="2903-EOD09843"/>
<dbReference type="GeneID" id="17255941"/>
<evidence type="ECO:0000256" key="4">
    <source>
        <dbReference type="ARBA" id="ARBA00022989"/>
    </source>
</evidence>
<reference evidence="9" key="1">
    <citation type="journal article" date="2013" name="Nature">
        <title>Pan genome of the phytoplankton Emiliania underpins its global distribution.</title>
        <authorList>
            <person name="Read B.A."/>
            <person name="Kegel J."/>
            <person name="Klute M.J."/>
            <person name="Kuo A."/>
            <person name="Lefebvre S.C."/>
            <person name="Maumus F."/>
            <person name="Mayer C."/>
            <person name="Miller J."/>
            <person name="Monier A."/>
            <person name="Salamov A."/>
            <person name="Young J."/>
            <person name="Aguilar M."/>
            <person name="Claverie J.M."/>
            <person name="Frickenhaus S."/>
            <person name="Gonzalez K."/>
            <person name="Herman E.K."/>
            <person name="Lin Y.C."/>
            <person name="Napier J."/>
            <person name="Ogata H."/>
            <person name="Sarno A.F."/>
            <person name="Shmutz J."/>
            <person name="Schroeder D."/>
            <person name="de Vargas C."/>
            <person name="Verret F."/>
            <person name="von Dassow P."/>
            <person name="Valentin K."/>
            <person name="Van de Peer Y."/>
            <person name="Wheeler G."/>
            <person name="Dacks J.B."/>
            <person name="Delwiche C.F."/>
            <person name="Dyhrman S.T."/>
            <person name="Glockner G."/>
            <person name="John U."/>
            <person name="Richards T."/>
            <person name="Worden A.Z."/>
            <person name="Zhang X."/>
            <person name="Grigoriev I.V."/>
            <person name="Allen A.E."/>
            <person name="Bidle K."/>
            <person name="Borodovsky M."/>
            <person name="Bowler C."/>
            <person name="Brownlee C."/>
            <person name="Cock J.M."/>
            <person name="Elias M."/>
            <person name="Gladyshev V.N."/>
            <person name="Groth M."/>
            <person name="Guda C."/>
            <person name="Hadaegh A."/>
            <person name="Iglesias-Rodriguez M.D."/>
            <person name="Jenkins J."/>
            <person name="Jones B.M."/>
            <person name="Lawson T."/>
            <person name="Leese F."/>
            <person name="Lindquist E."/>
            <person name="Lobanov A."/>
            <person name="Lomsadze A."/>
            <person name="Malik S.B."/>
            <person name="Marsh M.E."/>
            <person name="Mackinder L."/>
            <person name="Mock T."/>
            <person name="Mueller-Roeber B."/>
            <person name="Pagarete A."/>
            <person name="Parker M."/>
            <person name="Probert I."/>
            <person name="Quesneville H."/>
            <person name="Raines C."/>
            <person name="Rensing S.A."/>
            <person name="Riano-Pachon D.M."/>
            <person name="Richier S."/>
            <person name="Rokitta S."/>
            <person name="Shiraiwa Y."/>
            <person name="Soanes D.M."/>
            <person name="van der Giezen M."/>
            <person name="Wahlund T.M."/>
            <person name="Williams B."/>
            <person name="Wilson W."/>
            <person name="Wolfe G."/>
            <person name="Wurch L.L."/>
        </authorList>
    </citation>
    <scope>NUCLEOTIDE SEQUENCE</scope>
</reference>
<dbReference type="InterPro" id="IPR006011">
    <property type="entry name" value="Syntaxin_N"/>
</dbReference>
<reference evidence="8" key="2">
    <citation type="submission" date="2024-10" db="UniProtKB">
        <authorList>
            <consortium name="EnsemblProtists"/>
        </authorList>
    </citation>
    <scope>IDENTIFICATION</scope>
</reference>
<dbReference type="FunFam" id="1.20.58.70:FF:000011">
    <property type="entry name" value="Syntaxin 4"/>
    <property type="match status" value="1"/>
</dbReference>
<dbReference type="GO" id="GO:0006887">
    <property type="term" value="P:exocytosis"/>
    <property type="evidence" value="ECO:0007669"/>
    <property type="project" value="TreeGrafter"/>
</dbReference>
<dbReference type="InterPro" id="IPR010989">
    <property type="entry name" value="SNARE"/>
</dbReference>
<evidence type="ECO:0000256" key="3">
    <source>
        <dbReference type="ARBA" id="ARBA00022692"/>
    </source>
</evidence>
<feature type="domain" description="T-SNARE coiled-coil homology" evidence="7">
    <location>
        <begin position="209"/>
        <end position="257"/>
    </location>
</feature>
<feature type="transmembrane region" description="Helical" evidence="6">
    <location>
        <begin position="268"/>
        <end position="288"/>
    </location>
</feature>
<evidence type="ECO:0000256" key="6">
    <source>
        <dbReference type="SAM" id="Phobius"/>
    </source>
</evidence>
<dbReference type="PROSITE" id="PS50192">
    <property type="entry name" value="T_SNARE"/>
    <property type="match status" value="1"/>
</dbReference>
<dbReference type="GO" id="GO:0006906">
    <property type="term" value="P:vesicle fusion"/>
    <property type="evidence" value="ECO:0007669"/>
    <property type="project" value="TreeGrafter"/>
</dbReference>